<sequence length="116" mass="12858">MIPEEAEPLFWDLDSWFLTATDFNARRRFVFLSPTGSEHHRDGFGNRRRGSGSGLGISAKNAQETRVVCPQPGEFLLQFCVLLQCHVEANAQLVRVGAVGPVIHTPHDPDRACATQ</sequence>
<evidence type="ECO:0000313" key="2">
    <source>
        <dbReference type="Proteomes" id="UP001220022"/>
    </source>
</evidence>
<keyword evidence="2" id="KW-1185">Reference proteome</keyword>
<name>A0ABT5ZCN1_9ACTN</name>
<comment type="caution">
    <text evidence="1">The sequence shown here is derived from an EMBL/GenBank/DDBJ whole genome shotgun (WGS) entry which is preliminary data.</text>
</comment>
<accession>A0ABT5ZCN1</accession>
<dbReference type="Proteomes" id="UP001220022">
    <property type="component" value="Unassembled WGS sequence"/>
</dbReference>
<evidence type="ECO:0000313" key="1">
    <source>
        <dbReference type="EMBL" id="MDF2261612.1"/>
    </source>
</evidence>
<reference evidence="1 2" key="1">
    <citation type="submission" date="2023-03" db="EMBL/GenBank/DDBJ databases">
        <title>Draft genome sequence of type strain Streptomyces ferralitis JCM 14344.</title>
        <authorList>
            <person name="Klaysubun C."/>
            <person name="Duangmal K."/>
        </authorList>
    </citation>
    <scope>NUCLEOTIDE SEQUENCE [LARGE SCALE GENOMIC DNA]</scope>
    <source>
        <strain evidence="1 2">JCM 14344</strain>
    </source>
</reference>
<protein>
    <submittedName>
        <fullName evidence="1">Uncharacterized protein</fullName>
    </submittedName>
</protein>
<organism evidence="1 2">
    <name type="scientific">Streptantibioticus ferralitis</name>
    <dbReference type="NCBI Taxonomy" id="236510"/>
    <lineage>
        <taxon>Bacteria</taxon>
        <taxon>Bacillati</taxon>
        <taxon>Actinomycetota</taxon>
        <taxon>Actinomycetes</taxon>
        <taxon>Kitasatosporales</taxon>
        <taxon>Streptomycetaceae</taxon>
        <taxon>Streptantibioticus</taxon>
    </lineage>
</organism>
<dbReference type="EMBL" id="JARHTQ010000075">
    <property type="protein sequence ID" value="MDF2261612.1"/>
    <property type="molecule type" value="Genomic_DNA"/>
</dbReference>
<proteinExistence type="predicted"/>
<gene>
    <name evidence="1" type="ORF">P2L57_39645</name>
</gene>
<dbReference type="RefSeq" id="WP_275823427.1">
    <property type="nucleotide sequence ID" value="NZ_BAAANM010000056.1"/>
</dbReference>